<sequence>LLEGASVGPLIELPLDFDPSILMTGFVGTAIALGCFSGAAIIAKHREYLYLGGLPSSGLSILKNTGDKSEDKKKRKRRS</sequence>
<keyword evidence="2" id="KW-0472">Membrane</keyword>
<keyword evidence="2" id="KW-0812">Transmembrane</keyword>
<name>A0A9R1I4T1_WHEAT</name>
<feature type="transmembrane region" description="Helical" evidence="2">
    <location>
        <begin position="20"/>
        <end position="43"/>
    </location>
</feature>
<reference evidence="3" key="1">
    <citation type="journal article" date="2017" name="Gigascience">
        <title>The first near-complete assembly of the hexaploid bread wheat genome, Triticum aestivum.</title>
        <authorList>
            <person name="Zimin A.V."/>
            <person name="Puiu D."/>
            <person name="Hall R."/>
            <person name="Kingan S."/>
            <person name="Clavijo B.J."/>
            <person name="Salzberg S.L."/>
        </authorList>
    </citation>
    <scope>NUCLEOTIDE SEQUENCE</scope>
    <source>
        <tissue evidence="3">Leaf</tissue>
    </source>
</reference>
<dbReference type="AlphaFoldDB" id="A0A9R1I4T1"/>
<evidence type="ECO:0000256" key="2">
    <source>
        <dbReference type="SAM" id="Phobius"/>
    </source>
</evidence>
<dbReference type="OrthoDB" id="1277691at2759"/>
<accession>A0A9R1I4T1</accession>
<dbReference type="EMBL" id="CM022226">
    <property type="protein sequence ID" value="KAF7076832.1"/>
    <property type="molecule type" value="Genomic_DNA"/>
</dbReference>
<feature type="non-terminal residue" evidence="3">
    <location>
        <position position="1"/>
    </location>
</feature>
<dbReference type="Proteomes" id="UP000815260">
    <property type="component" value="Chromosome 6A"/>
</dbReference>
<proteinExistence type="predicted"/>
<organism evidence="3">
    <name type="scientific">Triticum aestivum</name>
    <name type="common">Wheat</name>
    <dbReference type="NCBI Taxonomy" id="4565"/>
    <lineage>
        <taxon>Eukaryota</taxon>
        <taxon>Viridiplantae</taxon>
        <taxon>Streptophyta</taxon>
        <taxon>Embryophyta</taxon>
        <taxon>Tracheophyta</taxon>
        <taxon>Spermatophyta</taxon>
        <taxon>Magnoliopsida</taxon>
        <taxon>Liliopsida</taxon>
        <taxon>Poales</taxon>
        <taxon>Poaceae</taxon>
        <taxon>BOP clade</taxon>
        <taxon>Pooideae</taxon>
        <taxon>Triticodae</taxon>
        <taxon>Triticeae</taxon>
        <taxon>Triticinae</taxon>
        <taxon>Triticum</taxon>
    </lineage>
</organism>
<evidence type="ECO:0000256" key="1">
    <source>
        <dbReference type="SAM" id="MobiDB-lite"/>
    </source>
</evidence>
<evidence type="ECO:0000313" key="3">
    <source>
        <dbReference type="EMBL" id="KAF7076832.1"/>
    </source>
</evidence>
<feature type="region of interest" description="Disordered" evidence="1">
    <location>
        <begin position="59"/>
        <end position="79"/>
    </location>
</feature>
<protein>
    <submittedName>
        <fullName evidence="3">Uncharacterized protein</fullName>
    </submittedName>
</protein>
<reference evidence="3" key="2">
    <citation type="submission" date="2020-03" db="EMBL/GenBank/DDBJ databases">
        <title>The second near-complete assembly of the hexaploid bread wheat (Triticum aestivum) genome.</title>
        <authorList>
            <person name="Zimin A.V."/>
            <person name="Puiu D."/>
            <person name="Shumante A."/>
            <person name="Alonge M."/>
            <person name="Salzberg S.L."/>
        </authorList>
    </citation>
    <scope>NUCLEOTIDE SEQUENCE</scope>
    <source>
        <tissue evidence="3">Leaf</tissue>
    </source>
</reference>
<gene>
    <name evidence="3" type="ORF">CFC21_081434</name>
</gene>
<comment type="caution">
    <text evidence="3">The sequence shown here is derived from an EMBL/GenBank/DDBJ whole genome shotgun (WGS) entry which is preliminary data.</text>
</comment>
<keyword evidence="2" id="KW-1133">Transmembrane helix</keyword>